<evidence type="ECO:0000256" key="1">
    <source>
        <dbReference type="SAM" id="Phobius"/>
    </source>
</evidence>
<protein>
    <recommendedName>
        <fullName evidence="2">DUF6533 domain-containing protein</fullName>
    </recommendedName>
</protein>
<name>A0A286UCC7_9AGAM</name>
<dbReference type="Pfam" id="PF20151">
    <property type="entry name" value="DUF6533"/>
    <property type="match status" value="1"/>
</dbReference>
<proteinExistence type="predicted"/>
<dbReference type="InterPro" id="IPR045340">
    <property type="entry name" value="DUF6533"/>
</dbReference>
<accession>A0A286UCC7</accession>
<organism evidence="3 4">
    <name type="scientific">Pyrrhoderma noxium</name>
    <dbReference type="NCBI Taxonomy" id="2282107"/>
    <lineage>
        <taxon>Eukaryota</taxon>
        <taxon>Fungi</taxon>
        <taxon>Dikarya</taxon>
        <taxon>Basidiomycota</taxon>
        <taxon>Agaricomycotina</taxon>
        <taxon>Agaricomycetes</taxon>
        <taxon>Hymenochaetales</taxon>
        <taxon>Hymenochaetaceae</taxon>
        <taxon>Pyrrhoderma</taxon>
    </lineage>
</organism>
<evidence type="ECO:0000259" key="2">
    <source>
        <dbReference type="Pfam" id="PF20151"/>
    </source>
</evidence>
<dbReference type="Proteomes" id="UP000217199">
    <property type="component" value="Unassembled WGS sequence"/>
</dbReference>
<dbReference type="AlphaFoldDB" id="A0A286UCC7"/>
<comment type="caution">
    <text evidence="3">The sequence shown here is derived from an EMBL/GenBank/DDBJ whole genome shotgun (WGS) entry which is preliminary data.</text>
</comment>
<keyword evidence="1" id="KW-1133">Transmembrane helix</keyword>
<keyword evidence="1" id="KW-0472">Membrane</keyword>
<evidence type="ECO:0000313" key="4">
    <source>
        <dbReference type="Proteomes" id="UP000217199"/>
    </source>
</evidence>
<dbReference type="EMBL" id="NBII01000007">
    <property type="protein sequence ID" value="PAV17199.1"/>
    <property type="molecule type" value="Genomic_DNA"/>
</dbReference>
<keyword evidence="4" id="KW-1185">Reference proteome</keyword>
<feature type="transmembrane region" description="Helical" evidence="1">
    <location>
        <begin position="122"/>
        <end position="142"/>
    </location>
</feature>
<reference evidence="3 4" key="1">
    <citation type="journal article" date="2017" name="Mol. Ecol.">
        <title>Comparative and population genomic landscape of Phellinus noxius: A hypervariable fungus causing root rot in trees.</title>
        <authorList>
            <person name="Chung C.L."/>
            <person name="Lee T.J."/>
            <person name="Akiba M."/>
            <person name="Lee H.H."/>
            <person name="Kuo T.H."/>
            <person name="Liu D."/>
            <person name="Ke H.M."/>
            <person name="Yokoi T."/>
            <person name="Roa M.B."/>
            <person name="Lu M.J."/>
            <person name="Chang Y.Y."/>
            <person name="Ann P.J."/>
            <person name="Tsai J.N."/>
            <person name="Chen C.Y."/>
            <person name="Tzean S.S."/>
            <person name="Ota Y."/>
            <person name="Hattori T."/>
            <person name="Sahashi N."/>
            <person name="Liou R.F."/>
            <person name="Kikuchi T."/>
            <person name="Tsai I.J."/>
        </authorList>
    </citation>
    <scope>NUCLEOTIDE SEQUENCE [LARGE SCALE GENOMIC DNA]</scope>
    <source>
        <strain evidence="3 4">FFPRI411160</strain>
    </source>
</reference>
<feature type="transmembrane region" description="Helical" evidence="1">
    <location>
        <begin position="219"/>
        <end position="238"/>
    </location>
</feature>
<dbReference type="OrthoDB" id="3349377at2759"/>
<evidence type="ECO:0000313" key="3">
    <source>
        <dbReference type="EMBL" id="PAV17199.1"/>
    </source>
</evidence>
<feature type="transmembrane region" description="Helical" evidence="1">
    <location>
        <begin position="154"/>
        <end position="173"/>
    </location>
</feature>
<feature type="domain" description="DUF6533" evidence="2">
    <location>
        <begin position="21"/>
        <end position="48"/>
    </location>
</feature>
<dbReference type="InParanoid" id="A0A286UCC7"/>
<feature type="transmembrane region" description="Helical" evidence="1">
    <location>
        <begin position="194"/>
        <end position="213"/>
    </location>
</feature>
<sequence length="323" mass="36534">MAQIDQSEIYDFVLNSDIQQYTHIIVCTLLVYDTLITLDKEIKYFWASSVPGLGKSEEYLSPSRWIVRFTCIFFSVSNNEIDILTVRALVLWDNNRVLSILLKTLILCETIIKLTSCIKSDFKAIIVLLYGNTTACFAGFNGDEATINLGLADWSVQVVIGFILLSLALYKAIKDWKLTKYKKTDLIHILIRDQIYYYIAITFCSILNLLGFHNFGSEYYLLPIILSGIGCPTLFSLIGSRMIINLKEAGDSKLKGEISNHWELNPRSTLSEPQFAAPAVLSSNNPVISRPLNFNQGYQLFKARSSESRKSWPHRGKGIFVGN</sequence>
<gene>
    <name evidence="3" type="ORF">PNOK_0726300</name>
</gene>
<keyword evidence="1" id="KW-0812">Transmembrane</keyword>